<dbReference type="InterPro" id="IPR016181">
    <property type="entry name" value="Acyl_CoA_acyltransferase"/>
</dbReference>
<dbReference type="PANTHER" id="PTHR43792:SF1">
    <property type="entry name" value="N-ACETYLTRANSFERASE DOMAIN-CONTAINING PROTEIN"/>
    <property type="match status" value="1"/>
</dbReference>
<dbReference type="InterPro" id="IPR000182">
    <property type="entry name" value="GNAT_dom"/>
</dbReference>
<dbReference type="Gene3D" id="3.40.630.30">
    <property type="match status" value="1"/>
</dbReference>
<dbReference type="EMBL" id="BNAH01000011">
    <property type="protein sequence ID" value="GHE95683.1"/>
    <property type="molecule type" value="Genomic_DNA"/>
</dbReference>
<feature type="domain" description="N-acetyltransferase" evidence="1">
    <location>
        <begin position="11"/>
        <end position="171"/>
    </location>
</feature>
<dbReference type="SUPFAM" id="SSF55729">
    <property type="entry name" value="Acyl-CoA N-acyltransferases (Nat)"/>
    <property type="match status" value="1"/>
</dbReference>
<reference evidence="3" key="1">
    <citation type="journal article" date="2019" name="Int. J. Syst. Evol. Microbiol.">
        <title>The Global Catalogue of Microorganisms (GCM) 10K type strain sequencing project: providing services to taxonomists for standard genome sequencing and annotation.</title>
        <authorList>
            <consortium name="The Broad Institute Genomics Platform"/>
            <consortium name="The Broad Institute Genome Sequencing Center for Infectious Disease"/>
            <person name="Wu L."/>
            <person name="Ma J."/>
        </authorList>
    </citation>
    <scope>NUCLEOTIDE SEQUENCE [LARGE SCALE GENOMIC DNA]</scope>
    <source>
        <strain evidence="3">CGMCC 1.15922</strain>
    </source>
</reference>
<evidence type="ECO:0000313" key="2">
    <source>
        <dbReference type="EMBL" id="GHE95683.1"/>
    </source>
</evidence>
<dbReference type="RefSeq" id="WP_229817309.1">
    <property type="nucleotide sequence ID" value="NZ_BNAH01000011.1"/>
</dbReference>
<comment type="caution">
    <text evidence="2">The sequence shown here is derived from an EMBL/GenBank/DDBJ whole genome shotgun (WGS) entry which is preliminary data.</text>
</comment>
<proteinExistence type="predicted"/>
<dbReference type="Proteomes" id="UP000626370">
    <property type="component" value="Unassembled WGS sequence"/>
</dbReference>
<sequence length="173" mass="19658">MMMIVCQTPRLVIRRFSHQDAEFIVKLLNEPSFIENITDKGVRSVADAIEYLNAGPIMSYKTHGFGLYAVELIENNMLIGMCGLLKRPELTLPDIGYAYLPAFWRKGYAKEAVNAVLEYAQQQLKIDKIAAVTSLNNISSIGLLESIGFKQLKTMQLYENEPKCRYFELLSKI</sequence>
<dbReference type="PANTHER" id="PTHR43792">
    <property type="entry name" value="GNAT FAMILY, PUTATIVE (AFU_ORTHOLOGUE AFUA_3G00765)-RELATED-RELATED"/>
    <property type="match status" value="1"/>
</dbReference>
<dbReference type="CDD" id="cd04301">
    <property type="entry name" value="NAT_SF"/>
    <property type="match status" value="1"/>
</dbReference>
<evidence type="ECO:0000259" key="1">
    <source>
        <dbReference type="PROSITE" id="PS51186"/>
    </source>
</evidence>
<dbReference type="PROSITE" id="PS51186">
    <property type="entry name" value="GNAT"/>
    <property type="match status" value="1"/>
</dbReference>
<protein>
    <submittedName>
        <fullName evidence="2">N-acetyltransferase GCN5</fullName>
    </submittedName>
</protein>
<keyword evidence="3" id="KW-1185">Reference proteome</keyword>
<gene>
    <name evidence="2" type="ORF">GCM10011501_26530</name>
</gene>
<accession>A0ABQ3IV74</accession>
<dbReference type="InterPro" id="IPR051531">
    <property type="entry name" value="N-acetyltransferase"/>
</dbReference>
<dbReference type="Pfam" id="PF13302">
    <property type="entry name" value="Acetyltransf_3"/>
    <property type="match status" value="1"/>
</dbReference>
<evidence type="ECO:0000313" key="3">
    <source>
        <dbReference type="Proteomes" id="UP000626370"/>
    </source>
</evidence>
<organism evidence="2 3">
    <name type="scientific">Thalassotalea profundi</name>
    <dbReference type="NCBI Taxonomy" id="2036687"/>
    <lineage>
        <taxon>Bacteria</taxon>
        <taxon>Pseudomonadati</taxon>
        <taxon>Pseudomonadota</taxon>
        <taxon>Gammaproteobacteria</taxon>
        <taxon>Alteromonadales</taxon>
        <taxon>Colwelliaceae</taxon>
        <taxon>Thalassotalea</taxon>
    </lineage>
</organism>
<name>A0ABQ3IV74_9GAMM</name>